<evidence type="ECO:0000313" key="3">
    <source>
        <dbReference type="EMBL" id="OGN08621.1"/>
    </source>
</evidence>
<gene>
    <name evidence="3" type="ORF">A3J46_02875</name>
</gene>
<evidence type="ECO:0000313" key="4">
    <source>
        <dbReference type="Proteomes" id="UP000177167"/>
    </source>
</evidence>
<reference evidence="3 4" key="1">
    <citation type="journal article" date="2016" name="Nat. Commun.">
        <title>Thousands of microbial genomes shed light on interconnected biogeochemical processes in an aquifer system.</title>
        <authorList>
            <person name="Anantharaman K."/>
            <person name="Brown C.T."/>
            <person name="Hug L.A."/>
            <person name="Sharon I."/>
            <person name="Castelle C.J."/>
            <person name="Probst A.J."/>
            <person name="Thomas B.C."/>
            <person name="Singh A."/>
            <person name="Wilkins M.J."/>
            <person name="Karaoz U."/>
            <person name="Brodie E.L."/>
            <person name="Williams K.H."/>
            <person name="Hubbard S.S."/>
            <person name="Banfield J.F."/>
        </authorList>
    </citation>
    <scope>NUCLEOTIDE SEQUENCE [LARGE SCALE GENOMIC DNA]</scope>
</reference>
<dbReference type="CDD" id="cd07197">
    <property type="entry name" value="nitrilase"/>
    <property type="match status" value="1"/>
</dbReference>
<sequence length="272" mass="31400">MKFKIAVVQFKINLFSSEINLTKAEKFIQKAVFLGCPVIIFPEDFVTGPVRGRKELVDFDGKYRKYFQALARQYKIDVITGSLVEGSKIGWFNTTYYIDARGKVRAKYRKINLWLTERNYLMPGNEISVFNTKYGKAGLIICWDLVFPEVLRAMVKRGVRIVYCPSFWMLNDASIGRKYNDNAEKEFINSVAVSRAFENEIILVWCNAAGSYKIGKNHLVLAGQSQITAPFIGVIKKLNHNKEEMFVQEIDTNILKDAERAYRIRHNLKTRI</sequence>
<dbReference type="InterPro" id="IPR003010">
    <property type="entry name" value="C-N_Hydrolase"/>
</dbReference>
<feature type="domain" description="CN hydrolase" evidence="2">
    <location>
        <begin position="3"/>
        <end position="252"/>
    </location>
</feature>
<keyword evidence="1" id="KW-0378">Hydrolase</keyword>
<dbReference type="Gene3D" id="3.60.110.10">
    <property type="entry name" value="Carbon-nitrogen hydrolase"/>
    <property type="match status" value="1"/>
</dbReference>
<dbReference type="InterPro" id="IPR050345">
    <property type="entry name" value="Aliph_Amidase/BUP"/>
</dbReference>
<organism evidence="3 4">
    <name type="scientific">Candidatus Yanofskybacteria bacterium RIFCSPHIGHO2_02_FULL_41_11</name>
    <dbReference type="NCBI Taxonomy" id="1802675"/>
    <lineage>
        <taxon>Bacteria</taxon>
        <taxon>Candidatus Yanofskyibacteriota</taxon>
    </lineage>
</organism>
<dbReference type="InterPro" id="IPR036526">
    <property type="entry name" value="C-N_Hydrolase_sf"/>
</dbReference>
<protein>
    <recommendedName>
        <fullName evidence="2">CN hydrolase domain-containing protein</fullName>
    </recommendedName>
</protein>
<accession>A0A1F8F648</accession>
<dbReference type="PANTHER" id="PTHR43674:SF16">
    <property type="entry name" value="CARBON-NITROGEN FAMILY, PUTATIVE (AFU_ORTHOLOGUE AFUA_5G02350)-RELATED"/>
    <property type="match status" value="1"/>
</dbReference>
<evidence type="ECO:0000259" key="2">
    <source>
        <dbReference type="PROSITE" id="PS50263"/>
    </source>
</evidence>
<dbReference type="GO" id="GO:0016811">
    <property type="term" value="F:hydrolase activity, acting on carbon-nitrogen (but not peptide) bonds, in linear amides"/>
    <property type="evidence" value="ECO:0007669"/>
    <property type="project" value="TreeGrafter"/>
</dbReference>
<comment type="caution">
    <text evidence="3">The sequence shown here is derived from an EMBL/GenBank/DDBJ whole genome shotgun (WGS) entry which is preliminary data.</text>
</comment>
<dbReference type="Proteomes" id="UP000177167">
    <property type="component" value="Unassembled WGS sequence"/>
</dbReference>
<name>A0A1F8F648_9BACT</name>
<dbReference type="PROSITE" id="PS50263">
    <property type="entry name" value="CN_HYDROLASE"/>
    <property type="match status" value="1"/>
</dbReference>
<dbReference type="SUPFAM" id="SSF56317">
    <property type="entry name" value="Carbon-nitrogen hydrolase"/>
    <property type="match status" value="1"/>
</dbReference>
<dbReference type="PANTHER" id="PTHR43674">
    <property type="entry name" value="NITRILASE C965.09-RELATED"/>
    <property type="match status" value="1"/>
</dbReference>
<proteinExistence type="predicted"/>
<evidence type="ECO:0000256" key="1">
    <source>
        <dbReference type="ARBA" id="ARBA00022801"/>
    </source>
</evidence>
<dbReference type="Pfam" id="PF00795">
    <property type="entry name" value="CN_hydrolase"/>
    <property type="match status" value="1"/>
</dbReference>
<dbReference type="EMBL" id="MGJP01000058">
    <property type="protein sequence ID" value="OGN08621.1"/>
    <property type="molecule type" value="Genomic_DNA"/>
</dbReference>
<dbReference type="AlphaFoldDB" id="A0A1F8F648"/>